<protein>
    <submittedName>
        <fullName evidence="1">Uncharacterized protein</fullName>
    </submittedName>
</protein>
<evidence type="ECO:0000313" key="2">
    <source>
        <dbReference type="Proteomes" id="UP000029878"/>
    </source>
</evidence>
<organism evidence="1 2">
    <name type="scientific">Helicobacter trogontum</name>
    <dbReference type="NCBI Taxonomy" id="50960"/>
    <lineage>
        <taxon>Bacteria</taxon>
        <taxon>Pseudomonadati</taxon>
        <taxon>Campylobacterota</taxon>
        <taxon>Epsilonproteobacteria</taxon>
        <taxon>Campylobacterales</taxon>
        <taxon>Helicobacteraceae</taxon>
        <taxon>Helicobacter</taxon>
    </lineage>
</organism>
<accession>A0A099VBT6</accession>
<reference evidence="1 2" key="1">
    <citation type="journal article" date="2014" name="Genome Announc.">
        <title>Draft genome sequences of eight enterohepatic helicobacter species isolated from both laboratory and wild rodents.</title>
        <authorList>
            <person name="Sheh A."/>
            <person name="Shen Z."/>
            <person name="Fox J.G."/>
        </authorList>
    </citation>
    <scope>NUCLEOTIDE SEQUENCE [LARGE SCALE GENOMIC DNA]</scope>
    <source>
        <strain evidence="1 2">ATCC 700114</strain>
    </source>
</reference>
<dbReference type="AlphaFoldDB" id="A0A099VBT6"/>
<name>A0A099VBT6_9HELI</name>
<dbReference type="OrthoDB" id="9967556at2"/>
<dbReference type="Proteomes" id="UP000029878">
    <property type="component" value="Unassembled WGS sequence"/>
</dbReference>
<evidence type="ECO:0000313" key="1">
    <source>
        <dbReference type="EMBL" id="TLD84654.1"/>
    </source>
</evidence>
<gene>
    <name evidence="1" type="ORF">LS81_001200</name>
</gene>
<sequence>MKKHENFDDIVKKLMKEPKTYSFHLRYESSISLYYIKYLRMQFKEKNTGKIVEMAIDHLYKEIQEKGKEYIEMKVLIEKVKIYIENSIPKDINNHDKEKILNDLSLLTNKIEKLYQQQRANTATNKNIRNKRKYDNTPSLFENLNTAYKQ</sequence>
<dbReference type="EMBL" id="JRPL02000002">
    <property type="protein sequence ID" value="TLD84654.1"/>
    <property type="molecule type" value="Genomic_DNA"/>
</dbReference>
<comment type="caution">
    <text evidence="1">The sequence shown here is derived from an EMBL/GenBank/DDBJ whole genome shotgun (WGS) entry which is preliminary data.</text>
</comment>
<proteinExistence type="predicted"/>
<dbReference type="RefSeq" id="WP_034345041.1">
    <property type="nucleotide sequence ID" value="NZ_FZNG01000035.1"/>
</dbReference>